<keyword evidence="9" id="KW-1185">Reference proteome</keyword>
<dbReference type="GO" id="GO:0005886">
    <property type="term" value="C:plasma membrane"/>
    <property type="evidence" value="ECO:0007669"/>
    <property type="project" value="UniProtKB-SubCell"/>
</dbReference>
<accession>A0A8J8MTR1</accession>
<evidence type="ECO:0000313" key="8">
    <source>
        <dbReference type="EMBL" id="QUS36246.1"/>
    </source>
</evidence>
<evidence type="ECO:0000256" key="4">
    <source>
        <dbReference type="ARBA" id="ARBA00022989"/>
    </source>
</evidence>
<feature type="transmembrane region" description="Helical" evidence="6">
    <location>
        <begin position="42"/>
        <end position="62"/>
    </location>
</feature>
<evidence type="ECO:0000256" key="1">
    <source>
        <dbReference type="ARBA" id="ARBA00004651"/>
    </source>
</evidence>
<feature type="transmembrane region" description="Helical" evidence="6">
    <location>
        <begin position="342"/>
        <end position="365"/>
    </location>
</feature>
<evidence type="ECO:0000256" key="3">
    <source>
        <dbReference type="ARBA" id="ARBA00022692"/>
    </source>
</evidence>
<sequence length="373" mass="37894">MRRPDRLGLVCAVPLIAGLLLPFAGLRPNRIAAPDALHLPDIFGWPAAALVGLVAVAAVLGGRGRAVRAGAALTLWLALMGLGATRLSAEASALARVSPGAGFWLGGLALALLLTDALARWRPTAVMRLGLLAAAVILLGLILTLWGDTSLLKEYANRRTIFWTEARRHMALAGGSFVAAVAVGVPLGILAQRGARLRGPLLGALTAVQTVPSIALFGLLILPLGWVAATLPGAAALGISGIGMAPAFTALFLYALLPMVVNTVAGLDAVPPAVTEAARGMGLTPAGRLARIDLPLALPVILTGARIVLVQNIGLATVGALIGAGGFGSFVFQGLGQTAADLILLGALPTVALAFAAQVVFDALIELMSKGRP</sequence>
<feature type="domain" description="ABC transmembrane type-1" evidence="7">
    <location>
        <begin position="166"/>
        <end position="361"/>
    </location>
</feature>
<dbReference type="Gene3D" id="1.10.3720.10">
    <property type="entry name" value="MetI-like"/>
    <property type="match status" value="1"/>
</dbReference>
<dbReference type="PANTHER" id="PTHR30177:SF30">
    <property type="entry name" value="GLYCINE BETAINE UPTAKE SYSTEM PERMEASE PROTEIN YEHY"/>
    <property type="match status" value="1"/>
</dbReference>
<dbReference type="PROSITE" id="PS50928">
    <property type="entry name" value="ABC_TM1"/>
    <property type="match status" value="1"/>
</dbReference>
<feature type="transmembrane region" description="Helical" evidence="6">
    <location>
        <begin position="166"/>
        <end position="189"/>
    </location>
</feature>
<feature type="transmembrane region" description="Helical" evidence="6">
    <location>
        <begin position="126"/>
        <end position="146"/>
    </location>
</feature>
<dbReference type="SUPFAM" id="SSF161098">
    <property type="entry name" value="MetI-like"/>
    <property type="match status" value="1"/>
</dbReference>
<dbReference type="Pfam" id="PF00528">
    <property type="entry name" value="BPD_transp_1"/>
    <property type="match status" value="1"/>
</dbReference>
<dbReference type="GO" id="GO:0031460">
    <property type="term" value="P:glycine betaine transport"/>
    <property type="evidence" value="ECO:0007669"/>
    <property type="project" value="TreeGrafter"/>
</dbReference>
<comment type="subcellular location">
    <subcellularLocation>
        <location evidence="1 6">Cell membrane</location>
        <topology evidence="1 6">Multi-pass membrane protein</topology>
    </subcellularLocation>
</comment>
<evidence type="ECO:0000313" key="9">
    <source>
        <dbReference type="Proteomes" id="UP000679284"/>
    </source>
</evidence>
<keyword evidence="5 6" id="KW-0472">Membrane</keyword>
<feature type="transmembrane region" description="Helical" evidence="6">
    <location>
        <begin position="313"/>
        <end position="336"/>
    </location>
</feature>
<organism evidence="8 9">
    <name type="scientific">Falsirhodobacter algicola</name>
    <dbReference type="NCBI Taxonomy" id="2692330"/>
    <lineage>
        <taxon>Bacteria</taxon>
        <taxon>Pseudomonadati</taxon>
        <taxon>Pseudomonadota</taxon>
        <taxon>Alphaproteobacteria</taxon>
        <taxon>Rhodobacterales</taxon>
        <taxon>Paracoccaceae</taxon>
        <taxon>Falsirhodobacter</taxon>
    </lineage>
</organism>
<keyword evidence="3 6" id="KW-0812">Transmembrane</keyword>
<dbReference type="KEGG" id="fap:GR316_08160"/>
<evidence type="ECO:0000256" key="6">
    <source>
        <dbReference type="RuleBase" id="RU363032"/>
    </source>
</evidence>
<dbReference type="EMBL" id="CP047289">
    <property type="protein sequence ID" value="QUS36246.1"/>
    <property type="molecule type" value="Genomic_DNA"/>
</dbReference>
<name>A0A8J8MTR1_9RHOB</name>
<reference evidence="8" key="1">
    <citation type="submission" date="2020-01" db="EMBL/GenBank/DDBJ databases">
        <authorList>
            <person name="Yang Y."/>
            <person name="Kwon Y.M."/>
        </authorList>
    </citation>
    <scope>NUCLEOTIDE SEQUENCE</scope>
    <source>
        <strain evidence="8">PG104</strain>
    </source>
</reference>
<dbReference type="AlphaFoldDB" id="A0A8J8MTR1"/>
<dbReference type="InterPro" id="IPR000515">
    <property type="entry name" value="MetI-like"/>
</dbReference>
<evidence type="ECO:0000256" key="5">
    <source>
        <dbReference type="ARBA" id="ARBA00023136"/>
    </source>
</evidence>
<feature type="transmembrane region" description="Helical" evidence="6">
    <location>
        <begin position="101"/>
        <end position="119"/>
    </location>
</feature>
<feature type="transmembrane region" description="Helical" evidence="6">
    <location>
        <begin position="234"/>
        <end position="257"/>
    </location>
</feature>
<protein>
    <submittedName>
        <fullName evidence="8">ABC transporter permease subunit</fullName>
    </submittedName>
</protein>
<comment type="similarity">
    <text evidence="6">Belongs to the binding-protein-dependent transport system permease family.</text>
</comment>
<dbReference type="RefSeq" id="WP_211783466.1">
    <property type="nucleotide sequence ID" value="NZ_CP047289.1"/>
</dbReference>
<dbReference type="InterPro" id="IPR035906">
    <property type="entry name" value="MetI-like_sf"/>
</dbReference>
<keyword evidence="2 6" id="KW-0813">Transport</keyword>
<evidence type="ECO:0000259" key="7">
    <source>
        <dbReference type="PROSITE" id="PS50928"/>
    </source>
</evidence>
<keyword evidence="4 6" id="KW-1133">Transmembrane helix</keyword>
<evidence type="ECO:0000256" key="2">
    <source>
        <dbReference type="ARBA" id="ARBA00022448"/>
    </source>
</evidence>
<dbReference type="InterPro" id="IPR051204">
    <property type="entry name" value="ABC_transp_perm/SBD"/>
</dbReference>
<dbReference type="GO" id="GO:0055085">
    <property type="term" value="P:transmembrane transport"/>
    <property type="evidence" value="ECO:0007669"/>
    <property type="project" value="InterPro"/>
</dbReference>
<proteinExistence type="inferred from homology"/>
<dbReference type="PANTHER" id="PTHR30177">
    <property type="entry name" value="GLYCINE BETAINE/L-PROLINE TRANSPORT SYSTEM PERMEASE PROTEIN PROW"/>
    <property type="match status" value="1"/>
</dbReference>
<dbReference type="Proteomes" id="UP000679284">
    <property type="component" value="Chromosome"/>
</dbReference>
<feature type="transmembrane region" description="Helical" evidence="6">
    <location>
        <begin position="201"/>
        <end position="228"/>
    </location>
</feature>
<dbReference type="CDD" id="cd06261">
    <property type="entry name" value="TM_PBP2"/>
    <property type="match status" value="1"/>
</dbReference>
<gene>
    <name evidence="8" type="ORF">GR316_08160</name>
</gene>